<evidence type="ECO:0000313" key="1">
    <source>
        <dbReference type="EMBL" id="KKN32787.1"/>
    </source>
</evidence>
<accession>A0A0F9Q732</accession>
<protein>
    <submittedName>
        <fullName evidence="1">Uncharacterized protein</fullName>
    </submittedName>
</protein>
<organism evidence="1">
    <name type="scientific">marine sediment metagenome</name>
    <dbReference type="NCBI Taxonomy" id="412755"/>
    <lineage>
        <taxon>unclassified sequences</taxon>
        <taxon>metagenomes</taxon>
        <taxon>ecological metagenomes</taxon>
    </lineage>
</organism>
<name>A0A0F9Q732_9ZZZZ</name>
<gene>
    <name evidence="1" type="ORF">LCGC14_0810160</name>
</gene>
<sequence>MEQTVAQKPETIRDMYVAIQQEAIERMKASQENIDSIKGKQREALDKGDSENFEIHKLAYESNLRTLDSHRKLVLEITDRLSPDKPQDERALPVIAKLNPSNPLDMAIDLLATTEDGNSVVLKIKCDLHGLLKQRPFYGFEDTEPKVSDGPDHDLLQAACGFVLRGYVGKSSAIDLARGNFKDFESRPVKSEKIDEDESVVFSGAEEIDGKVVVKFQHGDTDCSVEIPDSATVVVTKDRKHVWYSNEKVENDKNSSFNHLMSISE</sequence>
<comment type="caution">
    <text evidence="1">The sequence shown here is derived from an EMBL/GenBank/DDBJ whole genome shotgun (WGS) entry which is preliminary data.</text>
</comment>
<proteinExistence type="predicted"/>
<dbReference type="AlphaFoldDB" id="A0A0F9Q732"/>
<reference evidence="1" key="1">
    <citation type="journal article" date="2015" name="Nature">
        <title>Complex archaea that bridge the gap between prokaryotes and eukaryotes.</title>
        <authorList>
            <person name="Spang A."/>
            <person name="Saw J.H."/>
            <person name="Jorgensen S.L."/>
            <person name="Zaremba-Niedzwiedzka K."/>
            <person name="Martijn J."/>
            <person name="Lind A.E."/>
            <person name="van Eijk R."/>
            <person name="Schleper C."/>
            <person name="Guy L."/>
            <person name="Ettema T.J."/>
        </authorList>
    </citation>
    <scope>NUCLEOTIDE SEQUENCE</scope>
</reference>
<dbReference type="EMBL" id="LAZR01002228">
    <property type="protein sequence ID" value="KKN32787.1"/>
    <property type="molecule type" value="Genomic_DNA"/>
</dbReference>